<dbReference type="AlphaFoldDB" id="A0A819RQL6"/>
<gene>
    <name evidence="2" type="ORF">OTI717_LOCUS31643</name>
</gene>
<dbReference type="Pfam" id="PF00107">
    <property type="entry name" value="ADH_zinc_N"/>
    <property type="match status" value="1"/>
</dbReference>
<dbReference type="Gene3D" id="3.40.50.720">
    <property type="entry name" value="NAD(P)-binding Rossmann-like Domain"/>
    <property type="match status" value="1"/>
</dbReference>
<name>A0A819RQL6_9BILA</name>
<dbReference type="SUPFAM" id="SSF51735">
    <property type="entry name" value="NAD(P)-binding Rossmann-fold domains"/>
    <property type="match status" value="1"/>
</dbReference>
<dbReference type="EMBL" id="CAJOAX010009183">
    <property type="protein sequence ID" value="CAF4051122.1"/>
    <property type="molecule type" value="Genomic_DNA"/>
</dbReference>
<accession>A0A819RQL6</accession>
<dbReference type="InterPro" id="IPR013149">
    <property type="entry name" value="ADH-like_C"/>
</dbReference>
<evidence type="ECO:0000313" key="3">
    <source>
        <dbReference type="Proteomes" id="UP000663823"/>
    </source>
</evidence>
<dbReference type="SMART" id="SM00829">
    <property type="entry name" value="PKS_ER"/>
    <property type="match status" value="1"/>
</dbReference>
<dbReference type="SUPFAM" id="SSF50129">
    <property type="entry name" value="GroES-like"/>
    <property type="match status" value="1"/>
</dbReference>
<dbReference type="InterPro" id="IPR011032">
    <property type="entry name" value="GroES-like_sf"/>
</dbReference>
<sequence length="239" mass="25785">MPIALVVHEQKKLVVEELPLPKYGSKELLIKVTHVAQNPTDWKHVHFGLAKPGSIVGCDFSGIVVKVGKEAVGNYKKGERVAGCVHGGLDHEFGIRGAFSEYVVQEASLVFRYPSTMSPEAVVTLPLVSITAALGIFHEMGLPLPPAKIEANFLVWAGSTSVGQCAIQLAKSIDCFVITTASSARHDYLKGLGADVCFDYKDPYVVSKIRQAAKDHLAYAFDCISEKEATRQVCAALTA</sequence>
<dbReference type="Gene3D" id="3.90.180.10">
    <property type="entry name" value="Medium-chain alcohol dehydrogenases, catalytic domain"/>
    <property type="match status" value="1"/>
</dbReference>
<organism evidence="2 3">
    <name type="scientific">Rotaria sordida</name>
    <dbReference type="NCBI Taxonomy" id="392033"/>
    <lineage>
        <taxon>Eukaryota</taxon>
        <taxon>Metazoa</taxon>
        <taxon>Spiralia</taxon>
        <taxon>Gnathifera</taxon>
        <taxon>Rotifera</taxon>
        <taxon>Eurotatoria</taxon>
        <taxon>Bdelloidea</taxon>
        <taxon>Philodinida</taxon>
        <taxon>Philodinidae</taxon>
        <taxon>Rotaria</taxon>
    </lineage>
</organism>
<dbReference type="PANTHER" id="PTHR45348:SF2">
    <property type="entry name" value="ZINC-TYPE ALCOHOL DEHYDROGENASE-LIKE PROTEIN C2E1P3.01"/>
    <property type="match status" value="1"/>
</dbReference>
<feature type="domain" description="Enoyl reductase (ER)" evidence="1">
    <location>
        <begin position="9"/>
        <end position="237"/>
    </location>
</feature>
<dbReference type="InterPro" id="IPR047122">
    <property type="entry name" value="Trans-enoyl_RdTase-like"/>
</dbReference>
<dbReference type="PANTHER" id="PTHR45348">
    <property type="entry name" value="HYPOTHETICAL OXIDOREDUCTASE (EUROFUNG)"/>
    <property type="match status" value="1"/>
</dbReference>
<feature type="non-terminal residue" evidence="2">
    <location>
        <position position="1"/>
    </location>
</feature>
<dbReference type="InterPro" id="IPR020843">
    <property type="entry name" value="ER"/>
</dbReference>
<evidence type="ECO:0000259" key="1">
    <source>
        <dbReference type="SMART" id="SM00829"/>
    </source>
</evidence>
<dbReference type="Proteomes" id="UP000663823">
    <property type="component" value="Unassembled WGS sequence"/>
</dbReference>
<comment type="caution">
    <text evidence="2">The sequence shown here is derived from an EMBL/GenBank/DDBJ whole genome shotgun (WGS) entry which is preliminary data.</text>
</comment>
<dbReference type="Pfam" id="PF08240">
    <property type="entry name" value="ADH_N"/>
    <property type="match status" value="1"/>
</dbReference>
<dbReference type="InterPro" id="IPR013154">
    <property type="entry name" value="ADH-like_N"/>
</dbReference>
<proteinExistence type="predicted"/>
<dbReference type="GO" id="GO:0016651">
    <property type="term" value="F:oxidoreductase activity, acting on NAD(P)H"/>
    <property type="evidence" value="ECO:0007669"/>
    <property type="project" value="InterPro"/>
</dbReference>
<reference evidence="2" key="1">
    <citation type="submission" date="2021-02" db="EMBL/GenBank/DDBJ databases">
        <authorList>
            <person name="Nowell W R."/>
        </authorList>
    </citation>
    <scope>NUCLEOTIDE SEQUENCE</scope>
</reference>
<dbReference type="InterPro" id="IPR036291">
    <property type="entry name" value="NAD(P)-bd_dom_sf"/>
</dbReference>
<evidence type="ECO:0000313" key="2">
    <source>
        <dbReference type="EMBL" id="CAF4051122.1"/>
    </source>
</evidence>
<dbReference type="CDD" id="cd08249">
    <property type="entry name" value="enoyl_reductase_like"/>
    <property type="match status" value="1"/>
</dbReference>
<protein>
    <recommendedName>
        <fullName evidence="1">Enoyl reductase (ER) domain-containing protein</fullName>
    </recommendedName>
</protein>